<dbReference type="Pfam" id="PF00295">
    <property type="entry name" value="Glyco_hydro_28"/>
    <property type="match status" value="1"/>
</dbReference>
<evidence type="ECO:0000313" key="14">
    <source>
        <dbReference type="Proteomes" id="UP000015106"/>
    </source>
</evidence>
<dbReference type="PANTHER" id="PTHR31375">
    <property type="match status" value="1"/>
</dbReference>
<dbReference type="EC" id="3.2.1.15" evidence="3"/>
<accession>A0A8R7NZR8</accession>
<evidence type="ECO:0000256" key="9">
    <source>
        <dbReference type="ARBA" id="ARBA00023316"/>
    </source>
</evidence>
<evidence type="ECO:0000256" key="5">
    <source>
        <dbReference type="ARBA" id="ARBA00022525"/>
    </source>
</evidence>
<dbReference type="InterPro" id="IPR012334">
    <property type="entry name" value="Pectin_lyas_fold"/>
</dbReference>
<keyword evidence="6" id="KW-0732">Signal</keyword>
<dbReference type="OrthoDB" id="635044at2759"/>
<evidence type="ECO:0000256" key="2">
    <source>
        <dbReference type="ARBA" id="ARBA00008834"/>
    </source>
</evidence>
<dbReference type="SUPFAM" id="SSF51126">
    <property type="entry name" value="Pectin lyase-like"/>
    <property type="match status" value="1"/>
</dbReference>
<dbReference type="GO" id="GO:0005975">
    <property type="term" value="P:carbohydrate metabolic process"/>
    <property type="evidence" value="ECO:0007669"/>
    <property type="project" value="InterPro"/>
</dbReference>
<reference evidence="14" key="1">
    <citation type="journal article" date="2013" name="Nature">
        <title>Draft genome of the wheat A-genome progenitor Triticum urartu.</title>
        <authorList>
            <person name="Ling H.Q."/>
            <person name="Zhao S."/>
            <person name="Liu D."/>
            <person name="Wang J."/>
            <person name="Sun H."/>
            <person name="Zhang C."/>
            <person name="Fan H."/>
            <person name="Li D."/>
            <person name="Dong L."/>
            <person name="Tao Y."/>
            <person name="Gao C."/>
            <person name="Wu H."/>
            <person name="Li Y."/>
            <person name="Cui Y."/>
            <person name="Guo X."/>
            <person name="Zheng S."/>
            <person name="Wang B."/>
            <person name="Yu K."/>
            <person name="Liang Q."/>
            <person name="Yang W."/>
            <person name="Lou X."/>
            <person name="Chen J."/>
            <person name="Feng M."/>
            <person name="Jian J."/>
            <person name="Zhang X."/>
            <person name="Luo G."/>
            <person name="Jiang Y."/>
            <person name="Liu J."/>
            <person name="Wang Z."/>
            <person name="Sha Y."/>
            <person name="Zhang B."/>
            <person name="Wu H."/>
            <person name="Tang D."/>
            <person name="Shen Q."/>
            <person name="Xue P."/>
            <person name="Zou S."/>
            <person name="Wang X."/>
            <person name="Liu X."/>
            <person name="Wang F."/>
            <person name="Yang Y."/>
            <person name="An X."/>
            <person name="Dong Z."/>
            <person name="Zhang K."/>
            <person name="Zhang X."/>
            <person name="Luo M.C."/>
            <person name="Dvorak J."/>
            <person name="Tong Y."/>
            <person name="Wang J."/>
            <person name="Yang H."/>
            <person name="Li Z."/>
            <person name="Wang D."/>
            <person name="Zhang A."/>
            <person name="Wang J."/>
        </authorList>
    </citation>
    <scope>NUCLEOTIDE SEQUENCE</scope>
    <source>
        <strain evidence="14">cv. G1812</strain>
    </source>
</reference>
<protein>
    <recommendedName>
        <fullName evidence="3">endo-polygalacturonase</fullName>
        <ecNumber evidence="3">3.2.1.15</ecNumber>
    </recommendedName>
</protein>
<feature type="active site" evidence="11">
    <location>
        <position position="285"/>
    </location>
</feature>
<dbReference type="GO" id="GO:0010047">
    <property type="term" value="P:fruit dehiscence"/>
    <property type="evidence" value="ECO:0007669"/>
    <property type="project" value="UniProtKB-ARBA"/>
</dbReference>
<evidence type="ECO:0000256" key="11">
    <source>
        <dbReference type="PROSITE-ProRule" id="PRU10052"/>
    </source>
</evidence>
<dbReference type="GeneID" id="125552422"/>
<reference evidence="13" key="3">
    <citation type="submission" date="2022-06" db="UniProtKB">
        <authorList>
            <consortium name="EnsemblPlants"/>
        </authorList>
    </citation>
    <scope>IDENTIFICATION</scope>
</reference>
<dbReference type="KEGG" id="tua:125552422"/>
<dbReference type="PROSITE" id="PS00502">
    <property type="entry name" value="POLYGALACTURONASE"/>
    <property type="match status" value="1"/>
</dbReference>
<dbReference type="Gene3D" id="2.160.20.10">
    <property type="entry name" value="Single-stranded right-handed beta-helix, Pectin lyase-like"/>
    <property type="match status" value="1"/>
</dbReference>
<keyword evidence="9" id="KW-0961">Cell wall biogenesis/degradation</keyword>
<dbReference type="Gramene" id="TuG1812G0100001373.01.T01">
    <property type="protein sequence ID" value="TuG1812G0100001373.01.T01"/>
    <property type="gene ID" value="TuG1812G0100001373.01"/>
</dbReference>
<dbReference type="InterPro" id="IPR006626">
    <property type="entry name" value="PbH1"/>
</dbReference>
<keyword evidence="4" id="KW-0134">Cell wall</keyword>
<dbReference type="GO" id="GO:0009901">
    <property type="term" value="P:anther dehiscence"/>
    <property type="evidence" value="ECO:0007669"/>
    <property type="project" value="UniProtKB-ARBA"/>
</dbReference>
<dbReference type="FunFam" id="2.160.20.10:FF:000028">
    <property type="entry name" value="Polygalacturonase QRT2"/>
    <property type="match status" value="1"/>
</dbReference>
<comment type="similarity">
    <text evidence="2 12">Belongs to the glycosyl hydrolase 28 family.</text>
</comment>
<comment type="catalytic activity">
    <reaction evidence="10">
        <text>(1,4-alpha-D-galacturonosyl)n+m + H2O = (1,4-alpha-D-galacturonosyl)n + (1,4-alpha-D-galacturonosyl)m.</text>
        <dbReference type="EC" id="3.2.1.15"/>
    </reaction>
</comment>
<dbReference type="AlphaFoldDB" id="A0A8R7NZR8"/>
<evidence type="ECO:0000256" key="1">
    <source>
        <dbReference type="ARBA" id="ARBA00004191"/>
    </source>
</evidence>
<evidence type="ECO:0000256" key="8">
    <source>
        <dbReference type="ARBA" id="ARBA00023295"/>
    </source>
</evidence>
<sequence length="440" mass="48239">MMEYLIPSVSAPTAHTKCAQMASIVPLFSLLSLFLCCVLAKKDMKVAPLTNWADHRDRSLQSNHVFSVLRYGAYGDGRHDDTKALSKAWAAACSSLNPSTVLIPKGKKCLTKHVTFFGPCKSSIKLMIEGTLVAPPKRSYWIEDTIRHWILFRSVRGLTVTGGGTIDGNGKFWWQNSCKVNTKLPCRQAPTALTFYSCTNLKVNNLEVLNSQQIHISMERCSDVRMSRLSIRAPSTSPNTDGIHIVHSKDVKVMDCAIKTGDDCMSIEDGTENLHVKNIVCGPGHGISIGSLGDRNSQAQVANITIDGVRLHDTANGARIKTWQGGRGYAKNIVFKNMIMDNVRNPIIIDQNYCNSATPCNKQKVAVEVSNLLFKNIRGTSASREAIKLSCSKAVPCHGIALHNVRLTLKRGGGDAKSTCQNAKWRKLGTVMPQPCSLND</sequence>
<dbReference type="InterPro" id="IPR000743">
    <property type="entry name" value="Glyco_hydro_28"/>
</dbReference>
<keyword evidence="5" id="KW-0964">Secreted</keyword>
<dbReference type="GO" id="GO:0009830">
    <property type="term" value="P:cell wall modification involved in abscission"/>
    <property type="evidence" value="ECO:0007669"/>
    <property type="project" value="UniProtKB-ARBA"/>
</dbReference>
<evidence type="ECO:0000256" key="3">
    <source>
        <dbReference type="ARBA" id="ARBA00012736"/>
    </source>
</evidence>
<gene>
    <name evidence="13" type="primary">LOC125552422</name>
</gene>
<name>A0A8R7NZR8_TRIUA</name>
<evidence type="ECO:0000313" key="13">
    <source>
        <dbReference type="EnsemblPlants" id="TuG1812G0100001373.01.T01"/>
    </source>
</evidence>
<reference evidence="13" key="2">
    <citation type="submission" date="2018-03" db="EMBL/GenBank/DDBJ databases">
        <title>The Triticum urartu genome reveals the dynamic nature of wheat genome evolution.</title>
        <authorList>
            <person name="Ling H."/>
            <person name="Ma B."/>
            <person name="Shi X."/>
            <person name="Liu H."/>
            <person name="Dong L."/>
            <person name="Sun H."/>
            <person name="Cao Y."/>
            <person name="Gao Q."/>
            <person name="Zheng S."/>
            <person name="Li Y."/>
            <person name="Yu Y."/>
            <person name="Du H."/>
            <person name="Qi M."/>
            <person name="Li Y."/>
            <person name="Yu H."/>
            <person name="Cui Y."/>
            <person name="Wang N."/>
            <person name="Chen C."/>
            <person name="Wu H."/>
            <person name="Zhao Y."/>
            <person name="Zhang J."/>
            <person name="Li Y."/>
            <person name="Zhou W."/>
            <person name="Zhang B."/>
            <person name="Hu W."/>
            <person name="Eijk M."/>
            <person name="Tang J."/>
            <person name="Witsenboer H."/>
            <person name="Zhao S."/>
            <person name="Li Z."/>
            <person name="Zhang A."/>
            <person name="Wang D."/>
            <person name="Liang C."/>
        </authorList>
    </citation>
    <scope>NUCLEOTIDE SEQUENCE [LARGE SCALE GENOMIC DNA]</scope>
    <source>
        <strain evidence="13">cv. G1812</strain>
    </source>
</reference>
<keyword evidence="8 12" id="KW-0326">Glycosidase</keyword>
<dbReference type="EnsemblPlants" id="TuG1812G0100001373.01.T01">
    <property type="protein sequence ID" value="TuG1812G0100001373.01.T01"/>
    <property type="gene ID" value="TuG1812G0100001373.01"/>
</dbReference>
<proteinExistence type="inferred from homology"/>
<evidence type="ECO:0000256" key="12">
    <source>
        <dbReference type="RuleBase" id="RU361169"/>
    </source>
</evidence>
<organism evidence="13 14">
    <name type="scientific">Triticum urartu</name>
    <name type="common">Red wild einkorn</name>
    <name type="synonym">Crithodium urartu</name>
    <dbReference type="NCBI Taxonomy" id="4572"/>
    <lineage>
        <taxon>Eukaryota</taxon>
        <taxon>Viridiplantae</taxon>
        <taxon>Streptophyta</taxon>
        <taxon>Embryophyta</taxon>
        <taxon>Tracheophyta</taxon>
        <taxon>Spermatophyta</taxon>
        <taxon>Magnoliopsida</taxon>
        <taxon>Liliopsida</taxon>
        <taxon>Poales</taxon>
        <taxon>Poaceae</taxon>
        <taxon>BOP clade</taxon>
        <taxon>Pooideae</taxon>
        <taxon>Triticodae</taxon>
        <taxon>Triticeae</taxon>
        <taxon>Triticinae</taxon>
        <taxon>Triticum</taxon>
    </lineage>
</organism>
<dbReference type="GO" id="GO:0004650">
    <property type="term" value="F:polygalacturonase activity"/>
    <property type="evidence" value="ECO:0007669"/>
    <property type="project" value="UniProtKB-EC"/>
</dbReference>
<keyword evidence="7 12" id="KW-0378">Hydrolase</keyword>
<dbReference type="RefSeq" id="XP_048571933.1">
    <property type="nucleotide sequence ID" value="XM_048715976.1"/>
</dbReference>
<comment type="subcellular location">
    <subcellularLocation>
        <location evidence="1">Secreted</location>
        <location evidence="1">Cell wall</location>
    </subcellularLocation>
</comment>
<evidence type="ECO:0000256" key="7">
    <source>
        <dbReference type="ARBA" id="ARBA00022801"/>
    </source>
</evidence>
<keyword evidence="14" id="KW-1185">Reference proteome</keyword>
<dbReference type="Proteomes" id="UP000015106">
    <property type="component" value="Chromosome 1"/>
</dbReference>
<evidence type="ECO:0000256" key="4">
    <source>
        <dbReference type="ARBA" id="ARBA00022512"/>
    </source>
</evidence>
<evidence type="ECO:0000256" key="10">
    <source>
        <dbReference type="ARBA" id="ARBA00034074"/>
    </source>
</evidence>
<evidence type="ECO:0000256" key="6">
    <source>
        <dbReference type="ARBA" id="ARBA00022729"/>
    </source>
</evidence>
<dbReference type="SMART" id="SM00710">
    <property type="entry name" value="PbH1"/>
    <property type="match status" value="5"/>
</dbReference>
<dbReference type="InterPro" id="IPR011050">
    <property type="entry name" value="Pectin_lyase_fold/virulence"/>
</dbReference>